<organism evidence="1">
    <name type="scientific">marine metagenome</name>
    <dbReference type="NCBI Taxonomy" id="408172"/>
    <lineage>
        <taxon>unclassified sequences</taxon>
        <taxon>metagenomes</taxon>
        <taxon>ecological metagenomes</taxon>
    </lineage>
</organism>
<accession>A0A381ULX1</accession>
<dbReference type="Pfam" id="PF09674">
    <property type="entry name" value="DUF2400"/>
    <property type="match status" value="1"/>
</dbReference>
<dbReference type="SUPFAM" id="SSF48150">
    <property type="entry name" value="DNA-glycosylase"/>
    <property type="match status" value="1"/>
</dbReference>
<dbReference type="AlphaFoldDB" id="A0A381ULX1"/>
<dbReference type="InterPro" id="IPR023170">
    <property type="entry name" value="HhH_base_excis_C"/>
</dbReference>
<dbReference type="GO" id="GO:0006281">
    <property type="term" value="P:DNA repair"/>
    <property type="evidence" value="ECO:0007669"/>
    <property type="project" value="InterPro"/>
</dbReference>
<proteinExistence type="predicted"/>
<dbReference type="EMBL" id="UINC01006701">
    <property type="protein sequence ID" value="SVA29120.1"/>
    <property type="molecule type" value="Genomic_DNA"/>
</dbReference>
<sequence length="287" mass="32477">MELERLFTDSNIVKSAEDPIQIVCRYPETADREIVAFCASALAFGRVKTVMASIEALVALMGPSPLRFITTFEPADAQRHLRGFKHRWIRDADIVALLWMLRQMIDQHGSIEKFFSEGRGEVTVSVACQLESFCTRAMTLDISRAYGRVPRTPGVRYFFPRPSTGSACKRLNLFLRWMVRRDEPDPGGWTILAPSVLIVPLDVHVIRVSQCLGLTPYRSSGWRMAASITDSLRDLDADDPIRYDFAICHLGMAGACGFERREKDSRCPLRGLCRPAPRRKRSIQAIR</sequence>
<dbReference type="GO" id="GO:0003824">
    <property type="term" value="F:catalytic activity"/>
    <property type="evidence" value="ECO:0007669"/>
    <property type="project" value="InterPro"/>
</dbReference>
<dbReference type="InterPro" id="IPR014127">
    <property type="entry name" value="CHP02757"/>
</dbReference>
<name>A0A381ULX1_9ZZZZ</name>
<evidence type="ECO:0000313" key="1">
    <source>
        <dbReference type="EMBL" id="SVA29120.1"/>
    </source>
</evidence>
<evidence type="ECO:0008006" key="2">
    <source>
        <dbReference type="Google" id="ProtNLM"/>
    </source>
</evidence>
<dbReference type="InterPro" id="IPR011257">
    <property type="entry name" value="DNA_glycosylase"/>
</dbReference>
<reference evidence="1" key="1">
    <citation type="submission" date="2018-05" db="EMBL/GenBank/DDBJ databases">
        <authorList>
            <person name="Lanie J.A."/>
            <person name="Ng W.-L."/>
            <person name="Kazmierczak K.M."/>
            <person name="Andrzejewski T.M."/>
            <person name="Davidsen T.M."/>
            <person name="Wayne K.J."/>
            <person name="Tettelin H."/>
            <person name="Glass J.I."/>
            <person name="Rusch D."/>
            <person name="Podicherti R."/>
            <person name="Tsui H.-C.T."/>
            <person name="Winkler M.E."/>
        </authorList>
    </citation>
    <scope>NUCLEOTIDE SEQUENCE</scope>
</reference>
<dbReference type="Gene3D" id="1.10.1670.10">
    <property type="entry name" value="Helix-hairpin-Helix base-excision DNA repair enzymes (C-terminal)"/>
    <property type="match status" value="1"/>
</dbReference>
<gene>
    <name evidence="1" type="ORF">METZ01_LOCUS81974</name>
</gene>
<protein>
    <recommendedName>
        <fullName evidence="2">TIGR02757 family protein</fullName>
    </recommendedName>
</protein>
<dbReference type="NCBIfam" id="TIGR02757">
    <property type="entry name" value="TIGR02757 family protein"/>
    <property type="match status" value="1"/>
</dbReference>